<comment type="similarity">
    <text evidence="3 10">Belongs to the adaptor complexes large subunit family.</text>
</comment>
<keyword evidence="9 10" id="KW-0168">Coated pit</keyword>
<dbReference type="InterPro" id="IPR012295">
    <property type="entry name" value="TBP_dom_sf"/>
</dbReference>
<comment type="subunit">
    <text evidence="10">Adaptor protein complex 2 (AP-2) is a heterotetramer composed of two large adaptins (alpha-type subunit AP2A1 or AP2A2 and beta-type subunit AP2B1), a medium adaptin (mu-type subunit AP2M1) and a small adaptin (sigma-type subunit AP2S1).</text>
</comment>
<comment type="function">
    <text evidence="10">Component of the adaptor protein complex 2 (AP-2). Adaptor protein complexes function in protein transport via transport vesicles in different membrane traffic pathways. Adaptor protein complexes are vesicle coat components and appear to be involved in cargo selection and vesicle formation. AP-2 is involved in clathrin-dependent endocytosis in which cargo proteins are incorporated into vesicles surrounded by clathrin (clathrin-coated vesicles, CCVs) which are destined for fusion with the early endosome. The clathrin lattice serves as a mechanical scaffold but is itself unable to bind directly to membrane components. Clathrin-associated adaptor protein (AP) complexes which can bind directly to both the clathrin lattice and to the lipid and protein components of membranes are considered to be the major clathrin adaptors contributing the CCV formation. AP-2 also serves as a cargo receptor to selectively sort the membrane proteins involved in receptor-mediated endocytosis. AP-2 seems to play a role in the recycling of synaptic vesicle membranes from the presynaptic surface. AP-2 recognizes Y-X-X-[FILMV] (Y-X-X-Phi) and [ED]-X-X-X-L-[LI] endocytosis signal motifs within the cytosolic tails of transmembrane cargo molecules. AP-2 may also play a role in maintaining normal post-endocytic trafficking through the ARF6-regulated, non-clathrin pathway. The AP-2 alpha subunit binds polyphosphoinositide-containing lipids, positioning AP-2 on the membrane. The AP-2 alpha subunit acts via its C-terminal appendage domain as a scaffolding platform for endocytic accessory proteins. The AP-2 alpha and AP-2 sigma subunits are thought to contribute to the recognition of the [ED]-X-X-X-L-[LI] motif.</text>
</comment>
<dbReference type="SMART" id="SM00809">
    <property type="entry name" value="Alpha_adaptinC2"/>
    <property type="match status" value="1"/>
</dbReference>
<comment type="subcellular location">
    <subcellularLocation>
        <location evidence="1">Cell membrane</location>
    </subcellularLocation>
    <subcellularLocation>
        <location evidence="2">Membrane</location>
        <location evidence="2">Coated pit</location>
        <topology evidence="2">Peripheral membrane protein</topology>
        <orientation evidence="2">Cytoplasmic side</orientation>
    </subcellularLocation>
</comment>
<dbReference type="Gene3D" id="1.25.10.10">
    <property type="entry name" value="Leucine-rich Repeat Variant"/>
    <property type="match status" value="1"/>
</dbReference>
<evidence type="ECO:0000256" key="6">
    <source>
        <dbReference type="ARBA" id="ARBA00022583"/>
    </source>
</evidence>
<evidence type="ECO:0000256" key="8">
    <source>
        <dbReference type="ARBA" id="ARBA00023136"/>
    </source>
</evidence>
<dbReference type="Ensembl" id="ENSCCRT00015105085.1">
    <property type="protein sequence ID" value="ENSCCRP00015101788.1"/>
    <property type="gene ID" value="ENSCCRG00015040582.1"/>
</dbReference>
<dbReference type="Gene3D" id="2.60.40.1230">
    <property type="match status" value="1"/>
</dbReference>
<dbReference type="Pfam" id="PF02883">
    <property type="entry name" value="Alpha_adaptinC2"/>
    <property type="match status" value="1"/>
</dbReference>
<sequence>MPAVSKGDGMRGLAVFISDIRNCKSKEAEIKRINKELANIRSKFKGDKALDGYSKKKYVCKLLFIFLLGHDIDFGHMEAVNLLSSNKYTEKQIGYLFISVLVNSNSELIRLINNAIKNDLSSRNPTFMCLALHCIANVGSREMAEAFAGEIPRILVAGDTMDSVKQSAALCLLRLYKTSPDLVLMGEWTSRVVHLLNDQHMGVVTAAISLITCLSQKNPDEFKTCVSLAVSRLSRIVSSASTDLQDYTYYFVPAPWLSCKLLRLLQCYPPPEDGAVKGRLVECLETILNKAQEPPKSKKVQHSNAKNAILFEAISLIIHYDSEPNLLVRACNQLGQFLQHRETNLRYLALESMCTLASSEFSHEAVKTHIETVINALKTERDVSVRQRAADLLYAMCDRSNAKQIVAEMLSYLETADYSIREEMVLKVAILAEKYAVDYSWYVDTILNLIRIAGDYVSEEVWYRVIQIVINRDDVQGYAAKTVFEALQAPACHENMVKVGGYILGEFGNLIAGDPRSSPLVQFNLLHSKFHLCSVPTRALLLSAYIKFINLFPETKSTIQEVLRSDSQIRNSDVELQQRAVEYLKLSSIASTDVLATVLEEMPPFPERESSILAKLKKKKGPGAVSVNELEEGKREGGELNGGGERGDNSAIAASNASTPSPSADLLGLRTGPPVTAAAPSAGSLLVDVFSEAGVNDDGFLRFVCKNNGVLFENQLLQIGIKSEYRQNLGRMYLFYGNKTSVQFITFTTTVTCPGELQSQLNVQSKPVEPLIEGGAQVQQVINIECLTDFSDAPLLNIKFRYGGALQNLTLKLPVTINKFFQPTEMASHDFFQRWKQLSLPQQEAQKIFKANHAMDTEVLKAKLLGLGMALLENVDPNPENFVCAGVIQTKAQQVGSLLRLEPNAQAQMYRLTVRSSKDTVSKRLCELLAEQF</sequence>
<dbReference type="SUPFAM" id="SSF48371">
    <property type="entry name" value="ARM repeat"/>
    <property type="match status" value="1"/>
</dbReference>
<evidence type="ECO:0000313" key="14">
    <source>
        <dbReference type="Ensembl" id="ENSCCRP00015101788.1"/>
    </source>
</evidence>
<dbReference type="FunFam" id="1.25.10.10:FF:000020">
    <property type="entry name" value="AP-2 complex subunit alpha"/>
    <property type="match status" value="1"/>
</dbReference>
<dbReference type="GO" id="GO:0072583">
    <property type="term" value="P:clathrin-dependent endocytosis"/>
    <property type="evidence" value="ECO:0007669"/>
    <property type="project" value="InterPro"/>
</dbReference>
<dbReference type="FunFam" id="2.60.40.1230:FF:000003">
    <property type="entry name" value="AP-2 complex subunit alpha"/>
    <property type="match status" value="1"/>
</dbReference>
<evidence type="ECO:0000256" key="5">
    <source>
        <dbReference type="ARBA" id="ARBA00022475"/>
    </source>
</evidence>
<dbReference type="GO" id="GO:0030122">
    <property type="term" value="C:AP-2 adaptor complex"/>
    <property type="evidence" value="ECO:0007669"/>
    <property type="project" value="InterPro"/>
</dbReference>
<evidence type="ECO:0000313" key="15">
    <source>
        <dbReference type="Proteomes" id="UP000694700"/>
    </source>
</evidence>
<feature type="region of interest" description="Disordered" evidence="12">
    <location>
        <begin position="624"/>
        <end position="659"/>
    </location>
</feature>
<dbReference type="InterPro" id="IPR003164">
    <property type="entry name" value="Clathrin_a-adaptin_app_sub_C"/>
</dbReference>
<evidence type="ECO:0000256" key="4">
    <source>
        <dbReference type="ARBA" id="ARBA00022448"/>
    </source>
</evidence>
<name>A0A8C2AAD2_CYPCA</name>
<dbReference type="SUPFAM" id="SSF55711">
    <property type="entry name" value="Subdomain of clathrin and coatomer appendage domain"/>
    <property type="match status" value="1"/>
</dbReference>
<dbReference type="PANTHER" id="PTHR22780">
    <property type="entry name" value="ADAPTIN, ALPHA/GAMMA/EPSILON"/>
    <property type="match status" value="1"/>
</dbReference>
<feature type="binding site" evidence="11">
    <location>
        <begin position="57"/>
        <end position="61"/>
    </location>
    <ligand>
        <name>a 1,2-diacyl-sn-glycero-3-phospho-(1D-myo-inositol-3,4,5-trisphosphate)</name>
        <dbReference type="ChEBI" id="CHEBI:57836"/>
    </ligand>
</feature>
<keyword evidence="5" id="KW-1003">Cell membrane</keyword>
<keyword evidence="6 10" id="KW-0254">Endocytosis</keyword>
<dbReference type="Pfam" id="PF02296">
    <property type="entry name" value="Alpha_adaptin_C"/>
    <property type="match status" value="1"/>
</dbReference>
<feature type="compositionally biased region" description="Low complexity" evidence="12">
    <location>
        <begin position="649"/>
        <end position="659"/>
    </location>
</feature>
<evidence type="ECO:0000256" key="9">
    <source>
        <dbReference type="ARBA" id="ARBA00023176"/>
    </source>
</evidence>
<dbReference type="PIRSF" id="PIRSF037091">
    <property type="entry name" value="AP2_complex_alpha"/>
    <property type="match status" value="1"/>
</dbReference>
<dbReference type="InterPro" id="IPR016024">
    <property type="entry name" value="ARM-type_fold"/>
</dbReference>
<dbReference type="SUPFAM" id="SSF49348">
    <property type="entry name" value="Clathrin adaptor appendage domain"/>
    <property type="match status" value="1"/>
</dbReference>
<dbReference type="InterPro" id="IPR009028">
    <property type="entry name" value="Coatomer/calthrin_app_sub_C"/>
</dbReference>
<reference evidence="14" key="1">
    <citation type="submission" date="2025-08" db="UniProtKB">
        <authorList>
            <consortium name="Ensembl"/>
        </authorList>
    </citation>
    <scope>IDENTIFICATION</scope>
</reference>
<dbReference type="Proteomes" id="UP000694700">
    <property type="component" value="Unplaced"/>
</dbReference>
<proteinExistence type="inferred from homology"/>
<evidence type="ECO:0000256" key="12">
    <source>
        <dbReference type="SAM" id="MobiDB-lite"/>
    </source>
</evidence>
<feature type="binding site" evidence="11">
    <location>
        <position position="53"/>
    </location>
    <ligand>
        <name>a 1,2-diacyl-sn-glycero-3-phospho-(1D-myo-inositol-3,4,5-trisphosphate)</name>
        <dbReference type="ChEBI" id="CHEBI:57836"/>
    </ligand>
</feature>
<dbReference type="Gene3D" id="3.30.310.10">
    <property type="entry name" value="TATA-Binding Protein"/>
    <property type="match status" value="1"/>
</dbReference>
<dbReference type="InterPro" id="IPR050840">
    <property type="entry name" value="Adaptor_Complx_Large_Subunit"/>
</dbReference>
<evidence type="ECO:0000256" key="3">
    <source>
        <dbReference type="ARBA" id="ARBA00006613"/>
    </source>
</evidence>
<dbReference type="Pfam" id="PF01602">
    <property type="entry name" value="Adaptin_N"/>
    <property type="match status" value="1"/>
</dbReference>
<organism evidence="14 15">
    <name type="scientific">Cyprinus carpio</name>
    <name type="common">Common carp</name>
    <dbReference type="NCBI Taxonomy" id="7962"/>
    <lineage>
        <taxon>Eukaryota</taxon>
        <taxon>Metazoa</taxon>
        <taxon>Chordata</taxon>
        <taxon>Craniata</taxon>
        <taxon>Vertebrata</taxon>
        <taxon>Euteleostomi</taxon>
        <taxon>Actinopterygii</taxon>
        <taxon>Neopterygii</taxon>
        <taxon>Teleostei</taxon>
        <taxon>Ostariophysi</taxon>
        <taxon>Cypriniformes</taxon>
        <taxon>Cyprinidae</taxon>
        <taxon>Cyprininae</taxon>
        <taxon>Cyprinus</taxon>
    </lineage>
</organism>
<keyword evidence="8 10" id="KW-0472">Membrane</keyword>
<dbReference type="InterPro" id="IPR011989">
    <property type="entry name" value="ARM-like"/>
</dbReference>
<accession>A0A8C2AAD2</accession>
<evidence type="ECO:0000256" key="2">
    <source>
        <dbReference type="ARBA" id="ARBA00004277"/>
    </source>
</evidence>
<dbReference type="InterPro" id="IPR017104">
    <property type="entry name" value="AP2_complex_asu"/>
</dbReference>
<dbReference type="GO" id="GO:0006886">
    <property type="term" value="P:intracellular protein transport"/>
    <property type="evidence" value="ECO:0007669"/>
    <property type="project" value="UniProtKB-UniRule"/>
</dbReference>
<protein>
    <recommendedName>
        <fullName evidence="10">AP-2 complex subunit alpha</fullName>
    </recommendedName>
</protein>
<evidence type="ECO:0000256" key="11">
    <source>
        <dbReference type="PIRSR" id="PIRSR037091-1"/>
    </source>
</evidence>
<feature type="binding site" evidence="11">
    <location>
        <position position="43"/>
    </location>
    <ligand>
        <name>a 1,2-diacyl-sn-glycero-3-phospho-(1D-myo-inositol-3,4,5-trisphosphate)</name>
        <dbReference type="ChEBI" id="CHEBI:57836"/>
    </ligand>
</feature>
<dbReference type="FunFam" id="3.30.310.10:FF:000004">
    <property type="entry name" value="AP-2 complex subunit alpha"/>
    <property type="match status" value="1"/>
</dbReference>
<keyword evidence="7 10" id="KW-0653">Protein transport</keyword>
<evidence type="ECO:0000256" key="7">
    <source>
        <dbReference type="ARBA" id="ARBA00022927"/>
    </source>
</evidence>
<dbReference type="InterPro" id="IPR002553">
    <property type="entry name" value="Clathrin/coatomer_adapt-like_N"/>
</dbReference>
<feature type="binding site" evidence="11">
    <location>
        <begin position="11"/>
        <end position="12"/>
    </location>
    <ligand>
        <name>a 1,2-diacyl-sn-glycero-3-phospho-(1D-myo-inositol-3,4,5-trisphosphate)</name>
        <dbReference type="ChEBI" id="CHEBI:57836"/>
    </ligand>
</feature>
<dbReference type="GO" id="GO:0035615">
    <property type="term" value="F:clathrin adaptor activity"/>
    <property type="evidence" value="ECO:0007669"/>
    <property type="project" value="InterPro"/>
</dbReference>
<dbReference type="InterPro" id="IPR008152">
    <property type="entry name" value="Clathrin_a/b/g-adaptin_app_Ig"/>
</dbReference>
<dbReference type="AlphaFoldDB" id="A0A8C2AAD2"/>
<keyword evidence="4 10" id="KW-0813">Transport</keyword>
<dbReference type="InterPro" id="IPR013041">
    <property type="entry name" value="Clathrin_app_Ig-like_sf"/>
</dbReference>
<feature type="domain" description="Clathrin adaptor alpha/beta/gamma-adaptin appendage Ig-like subdomain" evidence="13">
    <location>
        <begin position="701"/>
        <end position="814"/>
    </location>
</feature>
<evidence type="ECO:0000259" key="13">
    <source>
        <dbReference type="SMART" id="SM00809"/>
    </source>
</evidence>
<evidence type="ECO:0000256" key="10">
    <source>
        <dbReference type="PIRNR" id="PIRNR037091"/>
    </source>
</evidence>
<evidence type="ECO:0000256" key="1">
    <source>
        <dbReference type="ARBA" id="ARBA00004236"/>
    </source>
</evidence>